<evidence type="ECO:0000313" key="1">
    <source>
        <dbReference type="EMBL" id="KAH9716733.1"/>
    </source>
</evidence>
<keyword evidence="1" id="KW-0255">Endonuclease</keyword>
<name>A0ACB8JGF3_CITSI</name>
<keyword evidence="2" id="KW-1185">Reference proteome</keyword>
<comment type="caution">
    <text evidence="1">The sequence shown here is derived from an EMBL/GenBank/DDBJ whole genome shotgun (WGS) entry which is preliminary data.</text>
</comment>
<dbReference type="Proteomes" id="UP000829398">
    <property type="component" value="Chromosome 7"/>
</dbReference>
<gene>
    <name evidence="1" type="ORF">KPL71_021562</name>
</gene>
<reference evidence="2" key="1">
    <citation type="journal article" date="2023" name="Hortic. Res.">
        <title>A chromosome-level phased genome enabling allele-level studies in sweet orange: a case study on citrus Huanglongbing tolerance.</title>
        <authorList>
            <person name="Wu B."/>
            <person name="Yu Q."/>
            <person name="Deng Z."/>
            <person name="Duan Y."/>
            <person name="Luo F."/>
            <person name="Gmitter F. Jr."/>
        </authorList>
    </citation>
    <scope>NUCLEOTIDE SEQUENCE [LARGE SCALE GENOMIC DNA]</scope>
    <source>
        <strain evidence="2">cv. Valencia</strain>
    </source>
</reference>
<evidence type="ECO:0000313" key="2">
    <source>
        <dbReference type="Proteomes" id="UP000829398"/>
    </source>
</evidence>
<protein>
    <submittedName>
        <fullName evidence="1">Endonuclease</fullName>
    </submittedName>
</protein>
<sequence length="501" mass="58767">MMIFSFINIHFQTRIDDLFDQLQGATIFSKIDLRSGYHQLRIREEEIPETSFRTRYGHYEFVVMPFGLTNAPTAFMDLVNKVFKDYLDKFIVVFIDDILVYSRSKEEHAEHLRITLQTLKEKQLYAKLKKYPSKVEDVSQWSRPTNAKEVRSFLGLAGYYRRFVEDGQESDSYLKNLKIGESSCSMTRYVCQTIKIYSIFTSPWYNKNVQRLKEALLVAWNEERYNGVRGKMSHLSTNQNGALETSRIPKVFTMDFVVGLPKTTKMHDAIWVIVDRLMKSAHFLPIRMTYTMDQLAEIYVNPFLLFLTEMQERMIQTLEDMLRGCAIDFQRSWSKYIPLVEFAYNNSYQATIGMAPYEALYGRKCRSPIHWDEMGERRHLGPDLITASFEAIEKIRQRMQPAQSRQKRYVDKRRRPLEFQVGDKVFLKVAAVKGLMRFGNKGKLSPRFIGPFEILDRVRNVSYRLALPPSLSRIHNVLEICSRLLSCARLQASSTRRRLNL</sequence>
<organism evidence="1 2">
    <name type="scientific">Citrus sinensis</name>
    <name type="common">Sweet orange</name>
    <name type="synonym">Citrus aurantium var. sinensis</name>
    <dbReference type="NCBI Taxonomy" id="2711"/>
    <lineage>
        <taxon>Eukaryota</taxon>
        <taxon>Viridiplantae</taxon>
        <taxon>Streptophyta</taxon>
        <taxon>Embryophyta</taxon>
        <taxon>Tracheophyta</taxon>
        <taxon>Spermatophyta</taxon>
        <taxon>Magnoliopsida</taxon>
        <taxon>eudicotyledons</taxon>
        <taxon>Gunneridae</taxon>
        <taxon>Pentapetalae</taxon>
        <taxon>rosids</taxon>
        <taxon>malvids</taxon>
        <taxon>Sapindales</taxon>
        <taxon>Rutaceae</taxon>
        <taxon>Aurantioideae</taxon>
        <taxon>Citrus</taxon>
    </lineage>
</organism>
<accession>A0ACB8JGF3</accession>
<keyword evidence="1" id="KW-0378">Hydrolase</keyword>
<dbReference type="EMBL" id="CM039176">
    <property type="protein sequence ID" value="KAH9716733.1"/>
    <property type="molecule type" value="Genomic_DNA"/>
</dbReference>
<proteinExistence type="predicted"/>
<keyword evidence="1" id="KW-0540">Nuclease</keyword>